<protein>
    <submittedName>
        <fullName evidence="1">Uncharacterized protein</fullName>
    </submittedName>
</protein>
<evidence type="ECO:0000313" key="1">
    <source>
        <dbReference type="EMBL" id="KKM67785.1"/>
    </source>
</evidence>
<name>A0A0F9LTX2_9ZZZZ</name>
<proteinExistence type="predicted"/>
<dbReference type="EMBL" id="LAZR01010287">
    <property type="protein sequence ID" value="KKM67785.1"/>
    <property type="molecule type" value="Genomic_DNA"/>
</dbReference>
<dbReference type="AlphaFoldDB" id="A0A0F9LTX2"/>
<gene>
    <name evidence="1" type="ORF">LCGC14_1467630</name>
</gene>
<comment type="caution">
    <text evidence="1">The sequence shown here is derived from an EMBL/GenBank/DDBJ whole genome shotgun (WGS) entry which is preliminary data.</text>
</comment>
<organism evidence="1">
    <name type="scientific">marine sediment metagenome</name>
    <dbReference type="NCBI Taxonomy" id="412755"/>
    <lineage>
        <taxon>unclassified sequences</taxon>
        <taxon>metagenomes</taxon>
        <taxon>ecological metagenomes</taxon>
    </lineage>
</organism>
<reference evidence="1" key="1">
    <citation type="journal article" date="2015" name="Nature">
        <title>Complex archaea that bridge the gap between prokaryotes and eukaryotes.</title>
        <authorList>
            <person name="Spang A."/>
            <person name="Saw J.H."/>
            <person name="Jorgensen S.L."/>
            <person name="Zaremba-Niedzwiedzka K."/>
            <person name="Martijn J."/>
            <person name="Lind A.E."/>
            <person name="van Eijk R."/>
            <person name="Schleper C."/>
            <person name="Guy L."/>
            <person name="Ettema T.J."/>
        </authorList>
    </citation>
    <scope>NUCLEOTIDE SEQUENCE</scope>
</reference>
<accession>A0A0F9LTX2</accession>
<sequence>MCFYLTATLPEGTRLENLGSILDKYEIEFSEIHNRTVESQLRPKELYLRATRSYCDCDTVLGSLNRNQEYQKLYNSKKVKMLKKKKWSEERINNWIDDKLKNKDPQKRKKLTSLEIEKKLNRWTKFIQELLNNKKISRIGILKHWYSGGLKDEEFIIKKTKKILLKEITQELLLNLNEDTLYEFFPNYNY</sequence>